<dbReference type="FunFam" id="2.40.10.10:FF:000068">
    <property type="entry name" value="transmembrane protease serine 2"/>
    <property type="match status" value="1"/>
</dbReference>
<dbReference type="AlphaFoldDB" id="A0A9N9S137"/>
<dbReference type="SMART" id="SM00020">
    <property type="entry name" value="Tryp_SPc"/>
    <property type="match status" value="1"/>
</dbReference>
<dbReference type="PANTHER" id="PTHR24260">
    <property type="match status" value="1"/>
</dbReference>
<evidence type="ECO:0000256" key="1">
    <source>
        <dbReference type="ARBA" id="ARBA00023157"/>
    </source>
</evidence>
<keyword evidence="6" id="KW-1185">Reference proteome</keyword>
<evidence type="ECO:0000256" key="3">
    <source>
        <dbReference type="SAM" id="SignalP"/>
    </source>
</evidence>
<dbReference type="InterPro" id="IPR009003">
    <property type="entry name" value="Peptidase_S1_PA"/>
</dbReference>
<feature type="chain" id="PRO_5040251776" description="Peptidase S1 domain-containing protein" evidence="3">
    <location>
        <begin position="19"/>
        <end position="343"/>
    </location>
</feature>
<keyword evidence="3" id="KW-0732">Signal</keyword>
<dbReference type="Proteomes" id="UP001153620">
    <property type="component" value="Chromosome 3"/>
</dbReference>
<sequence length="343" mass="37744">MLNLKYFVALAIITIVSCDVEIPEKYRNAKPLSEHPKYKELWQRLYPNILETEKDPFIIGGTPAAPGDIPHFALMFIIFPQDIVYICGGSIINPKWVLTAAFCIDRDANNFNIYTGIVNISGPATWGTAASHSDMHVHPQYNASALRNDIALVNLVNAPNDLLSKPYVGMIQLPTQPVNLVDFLGSISGFGQTSDNSSYASNVLKQNSLRVITNVRCSAYYVVGAIDDTHICAEANATASACGGDNGGPFSIVTNGVNRLEGIISFFAQSGCTRGYPVGFTRVSSYLRWINDTINGRNPNDELWDNLRDLQEQYLNTLQIIIEGASARKKEKLLKALKLKVLL</sequence>
<evidence type="ECO:0000313" key="6">
    <source>
        <dbReference type="Proteomes" id="UP001153620"/>
    </source>
</evidence>
<name>A0A9N9S137_9DIPT</name>
<keyword evidence="1" id="KW-1015">Disulfide bond</keyword>
<dbReference type="PROSITE" id="PS51257">
    <property type="entry name" value="PROKAR_LIPOPROTEIN"/>
    <property type="match status" value="1"/>
</dbReference>
<evidence type="ECO:0000313" key="5">
    <source>
        <dbReference type="EMBL" id="CAG9809285.1"/>
    </source>
</evidence>
<dbReference type="InterPro" id="IPR051333">
    <property type="entry name" value="CLIP_Serine_Protease"/>
</dbReference>
<evidence type="ECO:0000259" key="4">
    <source>
        <dbReference type="PROSITE" id="PS50240"/>
    </source>
</evidence>
<proteinExistence type="inferred from homology"/>
<dbReference type="SUPFAM" id="SSF50494">
    <property type="entry name" value="Trypsin-like serine proteases"/>
    <property type="match status" value="1"/>
</dbReference>
<dbReference type="OrthoDB" id="5565075at2759"/>
<dbReference type="InterPro" id="IPR001254">
    <property type="entry name" value="Trypsin_dom"/>
</dbReference>
<dbReference type="EMBL" id="OU895879">
    <property type="protein sequence ID" value="CAG9809285.1"/>
    <property type="molecule type" value="Genomic_DNA"/>
</dbReference>
<protein>
    <recommendedName>
        <fullName evidence="4">Peptidase S1 domain-containing protein</fullName>
    </recommendedName>
</protein>
<dbReference type="Gene3D" id="2.40.10.10">
    <property type="entry name" value="Trypsin-like serine proteases"/>
    <property type="match status" value="2"/>
</dbReference>
<dbReference type="GO" id="GO:0004252">
    <property type="term" value="F:serine-type endopeptidase activity"/>
    <property type="evidence" value="ECO:0007669"/>
    <property type="project" value="InterPro"/>
</dbReference>
<dbReference type="CDD" id="cd00190">
    <property type="entry name" value="Tryp_SPc"/>
    <property type="match status" value="1"/>
</dbReference>
<comment type="similarity">
    <text evidence="2">Belongs to the peptidase S1 family. CLIP subfamily.</text>
</comment>
<gene>
    <name evidence="5" type="ORF">CHIRRI_LOCUS12112</name>
</gene>
<dbReference type="PANTHER" id="PTHR24260:SF138">
    <property type="entry name" value="IP10340P-RELATED"/>
    <property type="match status" value="1"/>
</dbReference>
<accession>A0A9N9S137</accession>
<dbReference type="PRINTS" id="PR00722">
    <property type="entry name" value="CHYMOTRYPSIN"/>
</dbReference>
<organism evidence="5 6">
    <name type="scientific">Chironomus riparius</name>
    <dbReference type="NCBI Taxonomy" id="315576"/>
    <lineage>
        <taxon>Eukaryota</taxon>
        <taxon>Metazoa</taxon>
        <taxon>Ecdysozoa</taxon>
        <taxon>Arthropoda</taxon>
        <taxon>Hexapoda</taxon>
        <taxon>Insecta</taxon>
        <taxon>Pterygota</taxon>
        <taxon>Neoptera</taxon>
        <taxon>Endopterygota</taxon>
        <taxon>Diptera</taxon>
        <taxon>Nematocera</taxon>
        <taxon>Chironomoidea</taxon>
        <taxon>Chironomidae</taxon>
        <taxon>Chironominae</taxon>
        <taxon>Chironomus</taxon>
    </lineage>
</organism>
<feature type="signal peptide" evidence="3">
    <location>
        <begin position="1"/>
        <end position="18"/>
    </location>
</feature>
<dbReference type="PROSITE" id="PS50240">
    <property type="entry name" value="TRYPSIN_DOM"/>
    <property type="match status" value="1"/>
</dbReference>
<feature type="domain" description="Peptidase S1" evidence="4">
    <location>
        <begin position="58"/>
        <end position="295"/>
    </location>
</feature>
<dbReference type="GO" id="GO:0006508">
    <property type="term" value="P:proteolysis"/>
    <property type="evidence" value="ECO:0007669"/>
    <property type="project" value="InterPro"/>
</dbReference>
<reference evidence="5" key="1">
    <citation type="submission" date="2022-01" db="EMBL/GenBank/DDBJ databases">
        <authorList>
            <person name="King R."/>
        </authorList>
    </citation>
    <scope>NUCLEOTIDE SEQUENCE</scope>
</reference>
<dbReference type="InterPro" id="IPR043504">
    <property type="entry name" value="Peptidase_S1_PA_chymotrypsin"/>
</dbReference>
<reference evidence="5" key="2">
    <citation type="submission" date="2022-10" db="EMBL/GenBank/DDBJ databases">
        <authorList>
            <consortium name="ENA_rothamsted_submissions"/>
            <consortium name="culmorum"/>
            <person name="King R."/>
        </authorList>
    </citation>
    <scope>NUCLEOTIDE SEQUENCE</scope>
</reference>
<evidence type="ECO:0000256" key="2">
    <source>
        <dbReference type="ARBA" id="ARBA00024195"/>
    </source>
</evidence>
<dbReference type="Pfam" id="PF00089">
    <property type="entry name" value="Trypsin"/>
    <property type="match status" value="1"/>
</dbReference>
<dbReference type="InterPro" id="IPR001314">
    <property type="entry name" value="Peptidase_S1A"/>
</dbReference>